<dbReference type="Gene3D" id="3.30.450.180">
    <property type="match status" value="1"/>
</dbReference>
<keyword evidence="3" id="KW-1185">Reference proteome</keyword>
<dbReference type="EMBL" id="JAERRF010000006">
    <property type="protein sequence ID" value="MBL1097357.1"/>
    <property type="molecule type" value="Genomic_DNA"/>
</dbReference>
<evidence type="ECO:0000259" key="1">
    <source>
        <dbReference type="Pfam" id="PF17765"/>
    </source>
</evidence>
<reference evidence="2 3" key="1">
    <citation type="submission" date="2021-01" db="EMBL/GenBank/DDBJ databases">
        <title>WGS of actinomycetes isolated from Thailand.</title>
        <authorList>
            <person name="Thawai C."/>
        </authorList>
    </citation>
    <scope>NUCLEOTIDE SEQUENCE [LARGE SCALE GENOMIC DNA]</scope>
    <source>
        <strain evidence="2 3">CA1R205</strain>
    </source>
</reference>
<sequence length="187" mass="21049">MDECVTPGPAPGWASRELLTLVRAMAPHPAAVVDRRWDLLAWNDAYTALFTDPAWLLPEQRNLLWLLFRWPPSRVLMADWEWEARALLAEFHDRAAEHPGDPRIVALVGELMADPYAAQWYGRPEAAAPPPPLRRFHHPVAGELRLRPVSLAVVGEPGHQVVAHVPDDRVSQEALRQLCPPMHGSIR</sequence>
<protein>
    <recommendedName>
        <fullName evidence="1">MmyB-like transcription regulator ligand binding domain-containing protein</fullName>
    </recommendedName>
</protein>
<dbReference type="Proteomes" id="UP000634229">
    <property type="component" value="Unassembled WGS sequence"/>
</dbReference>
<evidence type="ECO:0000313" key="3">
    <source>
        <dbReference type="Proteomes" id="UP000634229"/>
    </source>
</evidence>
<dbReference type="InterPro" id="IPR041413">
    <property type="entry name" value="MLTR_LBD"/>
</dbReference>
<dbReference type="PANTHER" id="PTHR35010">
    <property type="entry name" value="BLL4672 PROTEIN-RELATED"/>
    <property type="match status" value="1"/>
</dbReference>
<dbReference type="PANTHER" id="PTHR35010:SF2">
    <property type="entry name" value="BLL4672 PROTEIN"/>
    <property type="match status" value="1"/>
</dbReference>
<dbReference type="RefSeq" id="WP_201874589.1">
    <property type="nucleotide sequence ID" value="NZ_JAERRF010000006.1"/>
</dbReference>
<feature type="domain" description="MmyB-like transcription regulator ligand binding" evidence="1">
    <location>
        <begin position="15"/>
        <end position="178"/>
    </location>
</feature>
<evidence type="ECO:0000313" key="2">
    <source>
        <dbReference type="EMBL" id="MBL1097357.1"/>
    </source>
</evidence>
<organism evidence="2 3">
    <name type="scientific">Streptomyces coffeae</name>
    <dbReference type="NCBI Taxonomy" id="621382"/>
    <lineage>
        <taxon>Bacteria</taxon>
        <taxon>Bacillati</taxon>
        <taxon>Actinomycetota</taxon>
        <taxon>Actinomycetes</taxon>
        <taxon>Kitasatosporales</taxon>
        <taxon>Streptomycetaceae</taxon>
        <taxon>Streptomyces</taxon>
    </lineage>
</organism>
<comment type="caution">
    <text evidence="2">The sequence shown here is derived from an EMBL/GenBank/DDBJ whole genome shotgun (WGS) entry which is preliminary data.</text>
</comment>
<name>A0ABS1NBN3_9ACTN</name>
<accession>A0ABS1NBN3</accession>
<gene>
    <name evidence="2" type="ORF">JK363_11850</name>
</gene>
<dbReference type="Pfam" id="PF17765">
    <property type="entry name" value="MLTR_LBD"/>
    <property type="match status" value="1"/>
</dbReference>
<proteinExistence type="predicted"/>